<dbReference type="AlphaFoldDB" id="A0A6V7PEE6"/>
<gene>
    <name evidence="2" type="ORF">CB5_LOCUS12107</name>
</gene>
<dbReference type="PANTHER" id="PTHR31949:SF2">
    <property type="entry name" value="OS05G0480600 PROTEIN"/>
    <property type="match status" value="1"/>
</dbReference>
<proteinExistence type="predicted"/>
<feature type="compositionally biased region" description="Polar residues" evidence="1">
    <location>
        <begin position="287"/>
        <end position="310"/>
    </location>
</feature>
<evidence type="ECO:0000256" key="1">
    <source>
        <dbReference type="SAM" id="MobiDB-lite"/>
    </source>
</evidence>
<dbReference type="GO" id="GO:0055028">
    <property type="term" value="C:cortical microtubule"/>
    <property type="evidence" value="ECO:0007669"/>
    <property type="project" value="TreeGrafter"/>
</dbReference>
<protein>
    <submittedName>
        <fullName evidence="2">Uncharacterized protein</fullName>
    </submittedName>
</protein>
<reference evidence="2" key="1">
    <citation type="submission" date="2020-07" db="EMBL/GenBank/DDBJ databases">
        <authorList>
            <person name="Lin J."/>
        </authorList>
    </citation>
    <scope>NUCLEOTIDE SEQUENCE</scope>
</reference>
<accession>A0A6V7PEE6</accession>
<sequence length="396" mass="43533">MNRLRRDSPVPVRGRKPAVAAAQLLLRQGKPKDESLDLFSAIRRSESPTISSPAAAAAVAEEGVLGRSSGVDDDDLFYADVAKTDYDWLLTPLGLLSFPHAMALNTNHLQLLQKALQELDQVPLQSLRGYLYLIRRRSTPPQGQAELELRFRCVETVSDAAPNRNAPRQCSYVHPFAEPGPKPAQTIAAIHSDRATSCPFDCVEPSLDCSRISAESPPINPDTPRPGTFGVCGTCSAVFARREQRIRKEHLQDSAYGYPTRRGRHSRSLPLPSQHSFDRREKPQPALRTTTTDDNGSSDRAASECGSSINGTIAGECAKTEASESGDSTTSTKPQERKFAAARASELDLYGSTRYDMMLLKEDARNLNWLRSVDDVSAESPTFHRFEPLPEPFGLV</sequence>
<feature type="region of interest" description="Disordered" evidence="1">
    <location>
        <begin position="250"/>
        <end position="310"/>
    </location>
</feature>
<dbReference type="PANTHER" id="PTHR31949">
    <property type="entry name" value="GASTRIC MUCIN-LIKE PROTEIN"/>
    <property type="match status" value="1"/>
</dbReference>
<organism evidence="2">
    <name type="scientific">Ananas comosus var. bracteatus</name>
    <name type="common">red pineapple</name>
    <dbReference type="NCBI Taxonomy" id="296719"/>
    <lineage>
        <taxon>Eukaryota</taxon>
        <taxon>Viridiplantae</taxon>
        <taxon>Streptophyta</taxon>
        <taxon>Embryophyta</taxon>
        <taxon>Tracheophyta</taxon>
        <taxon>Spermatophyta</taxon>
        <taxon>Magnoliopsida</taxon>
        <taxon>Liliopsida</taxon>
        <taxon>Poales</taxon>
        <taxon>Bromeliaceae</taxon>
        <taxon>Bromelioideae</taxon>
        <taxon>Ananas</taxon>
    </lineage>
</organism>
<evidence type="ECO:0000313" key="2">
    <source>
        <dbReference type="EMBL" id="CAD1828896.1"/>
    </source>
</evidence>
<dbReference type="EMBL" id="LR862147">
    <property type="protein sequence ID" value="CAD1828896.1"/>
    <property type="molecule type" value="Genomic_DNA"/>
</dbReference>
<name>A0A6V7PEE6_ANACO</name>
<dbReference type="GO" id="GO:0043622">
    <property type="term" value="P:cortical microtubule organization"/>
    <property type="evidence" value="ECO:0007669"/>
    <property type="project" value="TreeGrafter"/>
</dbReference>